<sequence length="170" mass="19686">MKWIGALLFIGTTTWLGFEWSQNLTKRPKQIRQMKNALQILEAEILYSQLPLQEAFETIAKQIPEPSKTLFKSMSVSMEQRNIEFVTTWEKAVEELINISSLGSNEQEILNQFGRTLGQHDFTQQQKHIQLTISHLERELQDAIDDQNRYSKMAKSLGFLCGLFIVLLLI</sequence>
<name>A0A1H9ZMV1_9BACI</name>
<dbReference type="AlphaFoldDB" id="A0A1H9ZMV1"/>
<protein>
    <submittedName>
        <fullName evidence="1">Stage III sporulation protein AB</fullName>
    </submittedName>
</protein>
<dbReference type="Proteomes" id="UP000198618">
    <property type="component" value="Unassembled WGS sequence"/>
</dbReference>
<organism evidence="1 2">
    <name type="scientific">Oceanobacillus limi</name>
    <dbReference type="NCBI Taxonomy" id="930131"/>
    <lineage>
        <taxon>Bacteria</taxon>
        <taxon>Bacillati</taxon>
        <taxon>Bacillota</taxon>
        <taxon>Bacilli</taxon>
        <taxon>Bacillales</taxon>
        <taxon>Bacillaceae</taxon>
        <taxon>Oceanobacillus</taxon>
    </lineage>
</organism>
<dbReference type="Pfam" id="PF09548">
    <property type="entry name" value="Spore_III_AB"/>
    <property type="match status" value="1"/>
</dbReference>
<reference evidence="1 2" key="1">
    <citation type="submission" date="2016-10" db="EMBL/GenBank/DDBJ databases">
        <authorList>
            <person name="de Groot N.N."/>
        </authorList>
    </citation>
    <scope>NUCLEOTIDE SEQUENCE [LARGE SCALE GENOMIC DNA]</scope>
    <source>
        <strain evidence="1 2">IBRC-M 10780</strain>
    </source>
</reference>
<evidence type="ECO:0000313" key="1">
    <source>
        <dbReference type="EMBL" id="SES82954.1"/>
    </source>
</evidence>
<dbReference type="STRING" id="930131.SAMN05216389_102365"/>
<accession>A0A1H9ZMV1</accession>
<dbReference type="EMBL" id="FOHE01000002">
    <property type="protein sequence ID" value="SES82954.1"/>
    <property type="molecule type" value="Genomic_DNA"/>
</dbReference>
<dbReference type="InterPro" id="IPR014198">
    <property type="entry name" value="Spore_III_AB"/>
</dbReference>
<dbReference type="RefSeq" id="WP_090867108.1">
    <property type="nucleotide sequence ID" value="NZ_FOHE01000002.1"/>
</dbReference>
<dbReference type="OrthoDB" id="1957909at2"/>
<dbReference type="NCBIfam" id="TIGR02833">
    <property type="entry name" value="spore_III_AB"/>
    <property type="match status" value="1"/>
</dbReference>
<keyword evidence="2" id="KW-1185">Reference proteome</keyword>
<gene>
    <name evidence="1" type="ORF">SAMN05216389_102365</name>
</gene>
<evidence type="ECO:0000313" key="2">
    <source>
        <dbReference type="Proteomes" id="UP000198618"/>
    </source>
</evidence>
<proteinExistence type="predicted"/>
<dbReference type="PIRSF" id="PIRSF021435">
    <property type="entry name" value="SpoIIIAB"/>
    <property type="match status" value="1"/>
</dbReference>